<dbReference type="eggNOG" id="COG4978">
    <property type="taxonomic scope" value="Bacteria"/>
</dbReference>
<dbReference type="PANTHER" id="PTHR30204">
    <property type="entry name" value="REDOX-CYCLING DRUG-SENSING TRANSCRIPTIONAL ACTIVATOR SOXR"/>
    <property type="match status" value="1"/>
</dbReference>
<reference evidence="6 7" key="1">
    <citation type="journal article" date="2011" name="EMBO J.">
        <title>Structural diversity of bacterial flagellar motors.</title>
        <authorList>
            <person name="Chen S."/>
            <person name="Beeby M."/>
            <person name="Murphy G.E."/>
            <person name="Leadbetter J.R."/>
            <person name="Hendrixson D.R."/>
            <person name="Briegel A."/>
            <person name="Li Z."/>
            <person name="Shi J."/>
            <person name="Tocheva E.I."/>
            <person name="Muller A."/>
            <person name="Dobro M.J."/>
            <person name="Jensen G.J."/>
        </authorList>
    </citation>
    <scope>NUCLEOTIDE SEQUENCE [LARGE SCALE GENOMIC DNA]</scope>
    <source>
        <strain evidence="6 7">DSM 6540</strain>
    </source>
</reference>
<gene>
    <name evidence="6" type="ORF">ALO_13329</name>
</gene>
<dbReference type="PANTHER" id="PTHR30204:SF69">
    <property type="entry name" value="MERR-FAMILY TRANSCRIPTIONAL REGULATOR"/>
    <property type="match status" value="1"/>
</dbReference>
<dbReference type="STRING" id="1009370.ALO_13329"/>
<name>F7NKP7_9FIRM</name>
<keyword evidence="1" id="KW-0678">Repressor</keyword>
<evidence type="ECO:0000256" key="4">
    <source>
        <dbReference type="ARBA" id="ARBA00023163"/>
    </source>
</evidence>
<dbReference type="PRINTS" id="PR00040">
    <property type="entry name" value="HTHMERR"/>
</dbReference>
<evidence type="ECO:0000259" key="5">
    <source>
        <dbReference type="PROSITE" id="PS50937"/>
    </source>
</evidence>
<dbReference type="EMBL" id="AFGF01000119">
    <property type="protein sequence ID" value="EGO63351.1"/>
    <property type="molecule type" value="Genomic_DNA"/>
</dbReference>
<dbReference type="AlphaFoldDB" id="F7NKP7"/>
<keyword evidence="3" id="KW-0238">DNA-binding</keyword>
<dbReference type="RefSeq" id="WP_004096526.1">
    <property type="nucleotide sequence ID" value="NZ_AFGF01000119.1"/>
</dbReference>
<evidence type="ECO:0000256" key="1">
    <source>
        <dbReference type="ARBA" id="ARBA00022491"/>
    </source>
</evidence>
<keyword evidence="4" id="KW-0804">Transcription</keyword>
<organism evidence="6 7">
    <name type="scientific">Acetonema longum DSM 6540</name>
    <dbReference type="NCBI Taxonomy" id="1009370"/>
    <lineage>
        <taxon>Bacteria</taxon>
        <taxon>Bacillati</taxon>
        <taxon>Bacillota</taxon>
        <taxon>Negativicutes</taxon>
        <taxon>Acetonemataceae</taxon>
        <taxon>Acetonema</taxon>
    </lineage>
</organism>
<evidence type="ECO:0000256" key="3">
    <source>
        <dbReference type="ARBA" id="ARBA00023125"/>
    </source>
</evidence>
<keyword evidence="7" id="KW-1185">Reference proteome</keyword>
<dbReference type="GO" id="GO:0003700">
    <property type="term" value="F:DNA-binding transcription factor activity"/>
    <property type="evidence" value="ECO:0007669"/>
    <property type="project" value="InterPro"/>
</dbReference>
<dbReference type="InterPro" id="IPR011256">
    <property type="entry name" value="Reg_factor_effector_dom_sf"/>
</dbReference>
<dbReference type="eggNOG" id="COG0789">
    <property type="taxonomic scope" value="Bacteria"/>
</dbReference>
<feature type="domain" description="HTH merR-type" evidence="5">
    <location>
        <begin position="4"/>
        <end position="72"/>
    </location>
</feature>
<dbReference type="PROSITE" id="PS50937">
    <property type="entry name" value="HTH_MERR_2"/>
    <property type="match status" value="1"/>
</dbReference>
<dbReference type="SUPFAM" id="SSF46955">
    <property type="entry name" value="Putative DNA-binding domain"/>
    <property type="match status" value="1"/>
</dbReference>
<evidence type="ECO:0000313" key="6">
    <source>
        <dbReference type="EMBL" id="EGO63351.1"/>
    </source>
</evidence>
<keyword evidence="2" id="KW-0805">Transcription regulation</keyword>
<accession>F7NKP7</accession>
<evidence type="ECO:0000313" key="7">
    <source>
        <dbReference type="Proteomes" id="UP000003240"/>
    </source>
</evidence>
<dbReference type="SMART" id="SM00422">
    <property type="entry name" value="HTH_MERR"/>
    <property type="match status" value="1"/>
</dbReference>
<dbReference type="InterPro" id="IPR000551">
    <property type="entry name" value="MerR-type_HTH_dom"/>
</dbReference>
<protein>
    <submittedName>
        <fullName evidence="6">MerR family transcriptional regulator</fullName>
    </submittedName>
</protein>
<dbReference type="OrthoDB" id="9811174at2"/>
<comment type="caution">
    <text evidence="6">The sequence shown here is derived from an EMBL/GenBank/DDBJ whole genome shotgun (WGS) entry which is preliminary data.</text>
</comment>
<dbReference type="InterPro" id="IPR047057">
    <property type="entry name" value="MerR_fam"/>
</dbReference>
<dbReference type="Proteomes" id="UP000003240">
    <property type="component" value="Unassembled WGS sequence"/>
</dbReference>
<dbReference type="SUPFAM" id="SSF55136">
    <property type="entry name" value="Probable bacterial effector-binding domain"/>
    <property type="match status" value="1"/>
</dbReference>
<dbReference type="Gene3D" id="1.10.1660.10">
    <property type="match status" value="1"/>
</dbReference>
<sequence>MKDNYTISEISKLYGIGVDSLRYYEKIGVLTPRRGRNGYRLYILKDIYKLNIIRDLRQLGFSMAQIKEYLDRQSIGNTMTLLRDEELLIQKQLKTLNASLQSIRKRMVYLESLSHTPAGVFTVKSFPERFCLQLNADITRDEEMDFAFKKLHRKYEDKMHLFGNQPLGAFQSMEDLTQGRSGLFRSVFFILEQKMKDCDFVFPAGQYLSLFYRGDYRQSAERIRDVLSHAKENNYTILGNPFELYRIDNHETMLTAEFLTEIQVQIETG</sequence>
<dbReference type="Pfam" id="PF13411">
    <property type="entry name" value="MerR_1"/>
    <property type="match status" value="1"/>
</dbReference>
<dbReference type="CDD" id="cd00592">
    <property type="entry name" value="HTH_MerR-like"/>
    <property type="match status" value="1"/>
</dbReference>
<dbReference type="InterPro" id="IPR009061">
    <property type="entry name" value="DNA-bd_dom_put_sf"/>
</dbReference>
<evidence type="ECO:0000256" key="2">
    <source>
        <dbReference type="ARBA" id="ARBA00023015"/>
    </source>
</evidence>
<dbReference type="GO" id="GO:0003677">
    <property type="term" value="F:DNA binding"/>
    <property type="evidence" value="ECO:0007669"/>
    <property type="project" value="UniProtKB-KW"/>
</dbReference>
<dbReference type="Gene3D" id="3.20.80.10">
    <property type="entry name" value="Regulatory factor, effector binding domain"/>
    <property type="match status" value="1"/>
</dbReference>
<proteinExistence type="predicted"/>